<dbReference type="RefSeq" id="WP_169144016.1">
    <property type="nucleotide sequence ID" value="NZ_JABBGA010000001.1"/>
</dbReference>
<keyword evidence="2" id="KW-1185">Reference proteome</keyword>
<dbReference type="EMBL" id="JABBGA010000001">
    <property type="protein sequence ID" value="NML24381.1"/>
    <property type="molecule type" value="Genomic_DNA"/>
</dbReference>
<organism evidence="1 2">
    <name type="scientific">Zoogloea dura</name>
    <dbReference type="NCBI Taxonomy" id="2728840"/>
    <lineage>
        <taxon>Bacteria</taxon>
        <taxon>Pseudomonadati</taxon>
        <taxon>Pseudomonadota</taxon>
        <taxon>Betaproteobacteria</taxon>
        <taxon>Rhodocyclales</taxon>
        <taxon>Zoogloeaceae</taxon>
        <taxon>Zoogloea</taxon>
    </lineage>
</organism>
<protein>
    <recommendedName>
        <fullName evidence="3">DUF86 domain-containing protein</fullName>
    </recommendedName>
</protein>
<sequence>MSETLRTHPQQALPSPAPLCNRVLREVLLGNLQDAAEAIERCTDGRDMRSVFAFPALRNELLEGLTLMGESARALAAEDKACMPAVDWPAWDALSLLPAGPIREWRERLWDTIQVLVPQTRREVSRYLGRLTDTGTAARH</sequence>
<accession>A0A848G3X6</accession>
<evidence type="ECO:0000313" key="1">
    <source>
        <dbReference type="EMBL" id="NML24381.1"/>
    </source>
</evidence>
<gene>
    <name evidence="1" type="ORF">HHL15_01365</name>
</gene>
<reference evidence="1 2" key="1">
    <citation type="submission" date="2020-04" db="EMBL/GenBank/DDBJ databases">
        <title>Zoogloea sp. G-4-1-14 isolated from soil.</title>
        <authorList>
            <person name="Dahal R.H."/>
        </authorList>
    </citation>
    <scope>NUCLEOTIDE SEQUENCE [LARGE SCALE GENOMIC DNA]</scope>
    <source>
        <strain evidence="1 2">G-4-1-14</strain>
    </source>
</reference>
<comment type="caution">
    <text evidence="1">The sequence shown here is derived from an EMBL/GenBank/DDBJ whole genome shotgun (WGS) entry which is preliminary data.</text>
</comment>
<proteinExistence type="predicted"/>
<name>A0A848G3X6_9RHOO</name>
<evidence type="ECO:0000313" key="2">
    <source>
        <dbReference type="Proteomes" id="UP000580043"/>
    </source>
</evidence>
<dbReference type="AlphaFoldDB" id="A0A848G3X6"/>
<evidence type="ECO:0008006" key="3">
    <source>
        <dbReference type="Google" id="ProtNLM"/>
    </source>
</evidence>
<dbReference type="Proteomes" id="UP000580043">
    <property type="component" value="Unassembled WGS sequence"/>
</dbReference>